<feature type="region of interest" description="Disordered" evidence="5">
    <location>
        <begin position="22"/>
        <end position="44"/>
    </location>
</feature>
<proteinExistence type="predicted"/>
<name>A0AAX4PH14_9CHLO</name>
<accession>A0AAX4PH14</accession>
<evidence type="ECO:0000313" key="7">
    <source>
        <dbReference type="EMBL" id="WZN65252.1"/>
    </source>
</evidence>
<dbReference type="PANTHER" id="PTHR30238">
    <property type="entry name" value="MEMBRANE BOUND PREDICTED REDOX MODULATOR"/>
    <property type="match status" value="1"/>
</dbReference>
<dbReference type="GO" id="GO:0016020">
    <property type="term" value="C:membrane"/>
    <property type="evidence" value="ECO:0007669"/>
    <property type="project" value="UniProtKB-SubCell"/>
</dbReference>
<organism evidence="7 8">
    <name type="scientific">Chloropicon roscoffensis</name>
    <dbReference type="NCBI Taxonomy" id="1461544"/>
    <lineage>
        <taxon>Eukaryota</taxon>
        <taxon>Viridiplantae</taxon>
        <taxon>Chlorophyta</taxon>
        <taxon>Chloropicophyceae</taxon>
        <taxon>Chloropicales</taxon>
        <taxon>Chloropicaceae</taxon>
        <taxon>Chloropicon</taxon>
    </lineage>
</organism>
<keyword evidence="4 6" id="KW-0472">Membrane</keyword>
<gene>
    <name evidence="7" type="ORF">HKI87_11g68090</name>
</gene>
<comment type="subcellular location">
    <subcellularLocation>
        <location evidence="1">Membrane</location>
        <topology evidence="1">Multi-pass membrane protein</topology>
    </subcellularLocation>
</comment>
<feature type="transmembrane region" description="Helical" evidence="6">
    <location>
        <begin position="128"/>
        <end position="146"/>
    </location>
</feature>
<dbReference type="Pfam" id="PF03741">
    <property type="entry name" value="TerC"/>
    <property type="match status" value="1"/>
</dbReference>
<dbReference type="InterPro" id="IPR005496">
    <property type="entry name" value="Integral_membrane_TerC"/>
</dbReference>
<evidence type="ECO:0000256" key="4">
    <source>
        <dbReference type="ARBA" id="ARBA00023136"/>
    </source>
</evidence>
<evidence type="ECO:0000256" key="6">
    <source>
        <dbReference type="SAM" id="Phobius"/>
    </source>
</evidence>
<evidence type="ECO:0000256" key="1">
    <source>
        <dbReference type="ARBA" id="ARBA00004141"/>
    </source>
</evidence>
<protein>
    <submittedName>
        <fullName evidence="7">Thylakoid membrane protein TerC</fullName>
    </submittedName>
</protein>
<dbReference type="PANTHER" id="PTHR30238:SF0">
    <property type="entry name" value="THYLAKOID MEMBRANE PROTEIN TERC, CHLOROPLASTIC"/>
    <property type="match status" value="1"/>
</dbReference>
<keyword evidence="2 6" id="KW-0812">Transmembrane</keyword>
<dbReference type="EMBL" id="CP151511">
    <property type="protein sequence ID" value="WZN65252.1"/>
    <property type="molecule type" value="Genomic_DNA"/>
</dbReference>
<keyword evidence="8" id="KW-1185">Reference proteome</keyword>
<feature type="transmembrane region" description="Helical" evidence="6">
    <location>
        <begin position="282"/>
        <end position="303"/>
    </location>
</feature>
<keyword evidence="3 6" id="KW-1133">Transmembrane helix</keyword>
<evidence type="ECO:0000256" key="5">
    <source>
        <dbReference type="SAM" id="MobiDB-lite"/>
    </source>
</evidence>
<evidence type="ECO:0000313" key="8">
    <source>
        <dbReference type="Proteomes" id="UP001472866"/>
    </source>
</evidence>
<evidence type="ECO:0000256" key="2">
    <source>
        <dbReference type="ARBA" id="ARBA00022692"/>
    </source>
</evidence>
<evidence type="ECO:0000256" key="3">
    <source>
        <dbReference type="ARBA" id="ARBA00022989"/>
    </source>
</evidence>
<dbReference type="AlphaFoldDB" id="A0AAX4PH14"/>
<feature type="transmembrane region" description="Helical" evidence="6">
    <location>
        <begin position="189"/>
        <end position="206"/>
    </location>
</feature>
<reference evidence="7 8" key="1">
    <citation type="submission" date="2024-03" db="EMBL/GenBank/DDBJ databases">
        <title>Complete genome sequence of the green alga Chloropicon roscoffensis RCC1871.</title>
        <authorList>
            <person name="Lemieux C."/>
            <person name="Pombert J.-F."/>
            <person name="Otis C."/>
            <person name="Turmel M."/>
        </authorList>
    </citation>
    <scope>NUCLEOTIDE SEQUENCE [LARGE SCALE GENOMIC DNA]</scope>
    <source>
        <strain evidence="7 8">RCC1871</strain>
    </source>
</reference>
<dbReference type="Proteomes" id="UP001472866">
    <property type="component" value="Chromosome 11"/>
</dbReference>
<sequence length="368" mass="38946">MRICGLGSGGLRLGARASTSAVPGLGRRATARGGPRGRGSSRWRDDVVSGTHFHLRAKPTSSYEEETDYDVDAPVAEQATAGSAVAAASTSEPDYASLGIKIGAAVAFGGLIDLTLGFEKAEAYFTGYILEQTLSVDNLFVFILLFDYFNVPQKGKDRVLSFGIYTAAVLRGVLILLGSELIDKFEPVLLVFAGILLYSAYNVLFADDDEGDEDLNDSAIVKFCKKFIDVSDDYDGDKFFTLQNGVKVATPLLLVLATVELSDLIFAVDSIPAVFGVTKDPFIVYTSNMFAIVGLRSLFGVVSSAMAKLQYLEKAVGTVLGFVGLKMIADFGGVHISNSQSLLTICAILGAGVGYSLVAGDAAAEGED</sequence>
<feature type="transmembrane region" description="Helical" evidence="6">
    <location>
        <begin position="158"/>
        <end position="177"/>
    </location>
</feature>
<dbReference type="NCBIfam" id="TIGR03718">
    <property type="entry name" value="R_switched_Alx"/>
    <property type="match status" value="1"/>
</dbReference>
<feature type="compositionally biased region" description="Low complexity" evidence="5">
    <location>
        <begin position="22"/>
        <end position="33"/>
    </location>
</feature>
<dbReference type="InterPro" id="IPR022369">
    <property type="entry name" value="Integral_membrane_TerC_rswitch"/>
</dbReference>